<keyword evidence="4" id="KW-1185">Reference proteome</keyword>
<gene>
    <name evidence="3" type="ORF">IZ6_21300</name>
</gene>
<dbReference type="InterPro" id="IPR007844">
    <property type="entry name" value="AsmA"/>
</dbReference>
<feature type="domain" description="AsmA" evidence="2">
    <location>
        <begin position="10"/>
        <end position="176"/>
    </location>
</feature>
<dbReference type="GO" id="GO:0090313">
    <property type="term" value="P:regulation of protein targeting to membrane"/>
    <property type="evidence" value="ECO:0007669"/>
    <property type="project" value="TreeGrafter"/>
</dbReference>
<evidence type="ECO:0000313" key="4">
    <source>
        <dbReference type="Proteomes" id="UP000515317"/>
    </source>
</evidence>
<dbReference type="KEGG" id="tso:IZ6_21300"/>
<dbReference type="PANTHER" id="PTHR30441:SF4">
    <property type="entry name" value="PROTEIN ASMA"/>
    <property type="match status" value="1"/>
</dbReference>
<evidence type="ECO:0000256" key="1">
    <source>
        <dbReference type="SAM" id="MobiDB-lite"/>
    </source>
</evidence>
<dbReference type="Pfam" id="PF05170">
    <property type="entry name" value="AsmA"/>
    <property type="match status" value="1"/>
</dbReference>
<dbReference type="PANTHER" id="PTHR30441">
    <property type="entry name" value="DUF748 DOMAIN-CONTAINING PROTEIN"/>
    <property type="match status" value="1"/>
</dbReference>
<organism evidence="3 4">
    <name type="scientific">Terrihabitans soli</name>
    <dbReference type="NCBI Taxonomy" id="708113"/>
    <lineage>
        <taxon>Bacteria</taxon>
        <taxon>Pseudomonadati</taxon>
        <taxon>Pseudomonadota</taxon>
        <taxon>Alphaproteobacteria</taxon>
        <taxon>Hyphomicrobiales</taxon>
        <taxon>Terrihabitans</taxon>
    </lineage>
</organism>
<protein>
    <submittedName>
        <fullName evidence="3">Membrane protein</fullName>
    </submittedName>
</protein>
<dbReference type="EMBL" id="AP023361">
    <property type="protein sequence ID" value="BCJ91395.1"/>
    <property type="molecule type" value="Genomic_DNA"/>
</dbReference>
<evidence type="ECO:0000259" key="2">
    <source>
        <dbReference type="Pfam" id="PF05170"/>
    </source>
</evidence>
<dbReference type="Proteomes" id="UP000515317">
    <property type="component" value="Chromosome"/>
</dbReference>
<sequence>MNHTLTGLGLAIVLALATALIGPFFIDWGDHREAFERQASRILGVPVSVRGDVEARLLPSPRIRFGQVVAGDEWAASKFTADSFELDLALMPLLRGEYEVSRLNVVGADLKASLSADGEIALPLAAGMGHDDLDAIAIADLNIENSRITVADPAANRNFAIEEFALQGNASSLVGPLKLDAAGKIAGRPYNLHITTGRFDPAGLGQVSISVQSPESPSLNLDGTVLLSSKPQFDGKGSLVQTAAAEGQPAREPWKIAGEVKADIRRLEADKVEFEHGATGRELRLAGGLGIVFGPKASAEVRLKGRTVDIDRTLGRPKDAPPVSPIEALTTVADRFALTEDMAVPLRVFADIENLNLGGDLVQNVKLQAASAPGGWTIENLTLRAPGGAQLDASGALMARKDEPRFNGGLRIDAPNVGASLHWLEGLGNPRTPVALKSLKLEATLAARPGSYALEDIVAAIDGADVKGRLAFTGGQDRNRLEARIRAQKLDLDALDAARLFAFAGRTGNASGTDIELALSVGKLTYAKVDWSRVDADLTLASGALDIRRLSIADLGGAKIAATGRLSEKDGKPLGRLEARIDAGNLNGLVQVLRASALPPSLADAVGARASLLAPAALSAVFDSSGGGATAKISGTLGGTAIEFDAAGTKFALSGIVKARLNASAADGARLFGQLGLPAIAVESFGQATLEAMLDGDPAKGAEVDIKLAAAADTLSFKGRTEDKDGKELGGRLDLVLDDAGRYAVLFGRAPPASLPTLPVSIGGDVGYGEKGFDVTRLAGLIQGRALKGDLGYGKSGLRGSLEIASLSISELAGLALGPLALNEPDTAGWPTGAAGPGVLSGLEGRVAVRTDALEITPGITGTAAKFNLVLGRNEFAVQDAEARLTEGTLKSSFAIRRGGEDLSLAGRLAVEGVALNRFVWGGASTPAAKGTLDLNADMLGSGPNIASVVSGLTGSGSFTLKNAELSSLDAGAFERTLIATENLPTPPNPLDVGRRFGEELAMANLDVSEISSAFTIASGVVRIGNAAITAPLVTATASGTLDLAARQIAAELVMRPKVLSDIPDAEIPPADITLSGAWGAPVRSTETTAFANALAVRAVEREIKRVEQMEVERREREKKAAEEEARRLVEEQRLKVEQEEAARLKAIREATGDIPLGDLPPPVDTMPKGSKAEVPPRSGSTKSQSPLDFLRRPVVPEASSR</sequence>
<dbReference type="InterPro" id="IPR052894">
    <property type="entry name" value="AsmA-related"/>
</dbReference>
<evidence type="ECO:0000313" key="3">
    <source>
        <dbReference type="EMBL" id="BCJ91395.1"/>
    </source>
</evidence>
<proteinExistence type="predicted"/>
<accession>A0A6S6QV01</accession>
<name>A0A6S6QV01_9HYPH</name>
<dbReference type="GO" id="GO:0005886">
    <property type="term" value="C:plasma membrane"/>
    <property type="evidence" value="ECO:0007669"/>
    <property type="project" value="TreeGrafter"/>
</dbReference>
<reference evidence="3 4" key="1">
    <citation type="submission" date="2020-08" db="EMBL/GenBank/DDBJ databases">
        <title>Genome sequence of Rhizobiales bacterium strain IZ6.</title>
        <authorList>
            <person name="Nakai R."/>
            <person name="Naganuma T."/>
        </authorList>
    </citation>
    <scope>NUCLEOTIDE SEQUENCE [LARGE SCALE GENOMIC DNA]</scope>
    <source>
        <strain evidence="3 4">IZ6</strain>
    </source>
</reference>
<dbReference type="AlphaFoldDB" id="A0A6S6QV01"/>
<dbReference type="RefSeq" id="WP_222875044.1">
    <property type="nucleotide sequence ID" value="NZ_AP023361.1"/>
</dbReference>
<feature type="region of interest" description="Disordered" evidence="1">
    <location>
        <begin position="1148"/>
        <end position="1202"/>
    </location>
</feature>